<dbReference type="HOGENOM" id="CLU_171038_0_0_6"/>
<dbReference type="OrthoDB" id="6892979at2"/>
<comment type="caution">
    <text evidence="1">The sequence shown here is derived from an EMBL/GenBank/DDBJ whole genome shotgun (WGS) entry which is preliminary data.</text>
</comment>
<accession>A0A061JQF0</accession>
<evidence type="ECO:0000313" key="2">
    <source>
        <dbReference type="Proteomes" id="UP000026923"/>
    </source>
</evidence>
<dbReference type="Proteomes" id="UP000026923">
    <property type="component" value="Unassembled WGS sequence"/>
</dbReference>
<dbReference type="RefSeq" id="WP_003296476.1">
    <property type="nucleotide sequence ID" value="NZ_KK020675.1"/>
</dbReference>
<dbReference type="EMBL" id="AMCZ02000006">
    <property type="protein sequence ID" value="EWC41966.1"/>
    <property type="molecule type" value="Genomic_DNA"/>
</dbReference>
<dbReference type="eggNOG" id="ENOG5030USJ">
    <property type="taxonomic scope" value="Bacteria"/>
</dbReference>
<dbReference type="AlphaFoldDB" id="A0A061JQF0"/>
<proteinExistence type="predicted"/>
<protein>
    <submittedName>
        <fullName evidence="1">Uncharacterized protein</fullName>
    </submittedName>
</protein>
<organism evidence="1 2">
    <name type="scientific">Stutzerimonas stutzeri KOS6</name>
    <dbReference type="NCBI Taxonomy" id="1218352"/>
    <lineage>
        <taxon>Bacteria</taxon>
        <taxon>Pseudomonadati</taxon>
        <taxon>Pseudomonadota</taxon>
        <taxon>Gammaproteobacteria</taxon>
        <taxon>Pseudomonadales</taxon>
        <taxon>Pseudomonadaceae</taxon>
        <taxon>Stutzerimonas</taxon>
    </lineage>
</organism>
<evidence type="ECO:0000313" key="1">
    <source>
        <dbReference type="EMBL" id="EWC41966.1"/>
    </source>
</evidence>
<sequence length="113" mass="13536">MSRHYFDTFHKGFPVTVLLGWDRPMNYFFLVIEKPTELIDDTMKVESDDFLYSNLHESDPFNHDLDYYREVLRHFQILVPESLFIEVQHDAERNVGNRVVKHQADGSFTEREL</sequence>
<reference evidence="1 2" key="1">
    <citation type="journal article" date="2013" name="Genome Announc.">
        <title>Draft Genome of the Nitrogen-Fixing Bacterium Pseudomonas stutzeri Strain KOS6 Isolated from Industrial Hydrocarbon Sludge.</title>
        <authorList>
            <person name="Grigoryeva T.V."/>
            <person name="Laikov A.V."/>
            <person name="Naumova R.P."/>
            <person name="Manolov A.I."/>
            <person name="Larin A.K."/>
            <person name="Karpova I.Y."/>
            <person name="Semashko T.A."/>
            <person name="Alexeev D.G."/>
            <person name="Kostryukova E.S."/>
            <person name="Muller R."/>
            <person name="Govorun V.M."/>
        </authorList>
    </citation>
    <scope>NUCLEOTIDE SEQUENCE [LARGE SCALE GENOMIC DNA]</scope>
    <source>
        <strain evidence="1 2">KOS6</strain>
    </source>
</reference>
<name>A0A061JQF0_STUST</name>
<gene>
    <name evidence="1" type="ORF">B597_006800</name>
</gene>